<dbReference type="Pfam" id="PF13360">
    <property type="entry name" value="PQQ_2"/>
    <property type="match status" value="2"/>
</dbReference>
<evidence type="ECO:0000313" key="4">
    <source>
        <dbReference type="Proteomes" id="UP000187001"/>
    </source>
</evidence>
<dbReference type="PANTHER" id="PTHR34512">
    <property type="entry name" value="CELL SURFACE PROTEIN"/>
    <property type="match status" value="1"/>
</dbReference>
<gene>
    <name evidence="3" type="ORF">A5742_13930</name>
</gene>
<dbReference type="InterPro" id="IPR002372">
    <property type="entry name" value="PQQ_rpt_dom"/>
</dbReference>
<dbReference type="SMART" id="SM00564">
    <property type="entry name" value="PQQ"/>
    <property type="match status" value="3"/>
</dbReference>
<feature type="domain" description="Pyrrolo-quinoline quinone repeat" evidence="2">
    <location>
        <begin position="318"/>
        <end position="422"/>
    </location>
</feature>
<proteinExistence type="predicted"/>
<dbReference type="Gene3D" id="2.130.10.10">
    <property type="entry name" value="YVTN repeat-like/Quinoprotein amine dehydrogenase"/>
    <property type="match status" value="2"/>
</dbReference>
<evidence type="ECO:0000256" key="1">
    <source>
        <dbReference type="SAM" id="MobiDB-lite"/>
    </source>
</evidence>
<evidence type="ECO:0000259" key="2">
    <source>
        <dbReference type="Pfam" id="PF13360"/>
    </source>
</evidence>
<feature type="domain" description="Pyrrolo-quinoline quinone repeat" evidence="2">
    <location>
        <begin position="82"/>
        <end position="211"/>
    </location>
</feature>
<name>A0ABD6QCS8_MYCFO</name>
<dbReference type="AlphaFoldDB" id="A0ABD6QCS8"/>
<sequence length="447" mass="47120">MWLVLAVVAVVVLATAGIGGVLWWSNRGSDGDGDGGEVTAAGGGPLPASVPPLGDVRPPADVALPSLEKPIDTPRWTYDTGIDVSVLGGDRYTVVIGSDQGVIALDAESGEPRWSQPVKPPNVNINRFPSGKCVITRSAKTIGCGLNLNLCCGDREVLVFFDVVTGRILNQPTLPAGQISNLQASGDGIAVVFRNKLVTYGPDGNEAWRVSHDGVSVFGDQGIVITEYEVLDANTGHPIVSASNTSNTAFSSGFAVALADSFKFYDFSGRNTATVPSDGYTLMGNEGSGLYDFPLGRPRNTRYGSSGFDVPLAYNTSTGDLRAFDGQSGRVLWTIPTGSDLRMANGIPGYGSGTLCVIGVSGADAITKMRAQTCQDGAATPFVNVSTVFFTGTDGTRYLQRDNGEMVCIDGATGKELWRTKIRYFDDSVWVATGAYATTRNIVSRLI</sequence>
<feature type="region of interest" description="Disordered" evidence="1">
    <location>
        <begin position="32"/>
        <end position="55"/>
    </location>
</feature>
<dbReference type="InterPro" id="IPR011047">
    <property type="entry name" value="Quinoprotein_ADH-like_sf"/>
</dbReference>
<dbReference type="InterPro" id="IPR018391">
    <property type="entry name" value="PQQ_b-propeller_rpt"/>
</dbReference>
<dbReference type="PANTHER" id="PTHR34512:SF30">
    <property type="entry name" value="OUTER MEMBRANE PROTEIN ASSEMBLY FACTOR BAMB"/>
    <property type="match status" value="1"/>
</dbReference>
<evidence type="ECO:0000313" key="3">
    <source>
        <dbReference type="EMBL" id="OMC34224.1"/>
    </source>
</evidence>
<accession>A0ABD6QCS8</accession>
<comment type="caution">
    <text evidence="3">The sequence shown here is derived from an EMBL/GenBank/DDBJ whole genome shotgun (WGS) entry which is preliminary data.</text>
</comment>
<reference evidence="3 4" key="1">
    <citation type="submission" date="2016-07" db="EMBL/GenBank/DDBJ databases">
        <authorList>
            <person name="Sutton G."/>
            <person name="Brinkac L."/>
            <person name="Sanka R."/>
            <person name="Adams M."/>
            <person name="Lau E."/>
            <person name="Kumar A."/>
            <person name="Macaden R."/>
        </authorList>
    </citation>
    <scope>NUCLEOTIDE SEQUENCE [LARGE SCALE GENOMIC DNA]</scope>
    <source>
        <strain evidence="3 4">GA-0871</strain>
    </source>
</reference>
<protein>
    <recommendedName>
        <fullName evidence="2">Pyrrolo-quinoline quinone repeat domain-containing protein</fullName>
    </recommendedName>
</protein>
<dbReference type="SUPFAM" id="SSF50998">
    <property type="entry name" value="Quinoprotein alcohol dehydrogenase-like"/>
    <property type="match status" value="1"/>
</dbReference>
<organism evidence="3 4">
    <name type="scientific">Mycolicibacterium fortuitum</name>
    <name type="common">Mycobacterium fortuitum</name>
    <dbReference type="NCBI Taxonomy" id="1766"/>
    <lineage>
        <taxon>Bacteria</taxon>
        <taxon>Bacillati</taxon>
        <taxon>Actinomycetota</taxon>
        <taxon>Actinomycetes</taxon>
        <taxon>Mycobacteriales</taxon>
        <taxon>Mycobacteriaceae</taxon>
        <taxon>Mycolicibacterium</taxon>
    </lineage>
</organism>
<dbReference type="Proteomes" id="UP000187001">
    <property type="component" value="Unassembled WGS sequence"/>
</dbReference>
<dbReference type="InterPro" id="IPR015943">
    <property type="entry name" value="WD40/YVTN_repeat-like_dom_sf"/>
</dbReference>
<dbReference type="EMBL" id="MBER01000173">
    <property type="protein sequence ID" value="OMC34224.1"/>
    <property type="molecule type" value="Genomic_DNA"/>
</dbReference>